<evidence type="ECO:0000259" key="1">
    <source>
        <dbReference type="SMART" id="SM00479"/>
    </source>
</evidence>
<dbReference type="EMBL" id="LITU01000040">
    <property type="protein sequence ID" value="KOY17329.1"/>
    <property type="molecule type" value="Genomic_DNA"/>
</dbReference>
<proteinExistence type="predicted"/>
<dbReference type="SMART" id="SM00479">
    <property type="entry name" value="EXOIII"/>
    <property type="match status" value="1"/>
</dbReference>
<feature type="domain" description="Exonuclease" evidence="1">
    <location>
        <begin position="24"/>
        <end position="195"/>
    </location>
</feature>
<dbReference type="InterPro" id="IPR012337">
    <property type="entry name" value="RNaseH-like_sf"/>
</dbReference>
<dbReference type="OrthoDB" id="9776650at2"/>
<comment type="caution">
    <text evidence="2">The sequence shown here is derived from an EMBL/GenBank/DDBJ whole genome shotgun (WGS) entry which is preliminary data.</text>
</comment>
<dbReference type="InterPro" id="IPR036397">
    <property type="entry name" value="RNaseH_sf"/>
</dbReference>
<gene>
    <name evidence="2" type="ORF">AMS66_05925</name>
</gene>
<protein>
    <recommendedName>
        <fullName evidence="1">Exonuclease domain-containing protein</fullName>
    </recommendedName>
</protein>
<accession>A0A0M9BRI1</accession>
<dbReference type="GO" id="GO:0003676">
    <property type="term" value="F:nucleic acid binding"/>
    <property type="evidence" value="ECO:0007669"/>
    <property type="project" value="InterPro"/>
</dbReference>
<organism evidence="2 3">
    <name type="scientific">Paenibacillus xylanivorans</name>
    <dbReference type="NCBI Taxonomy" id="1705561"/>
    <lineage>
        <taxon>Bacteria</taxon>
        <taxon>Bacillati</taxon>
        <taxon>Bacillota</taxon>
        <taxon>Bacilli</taxon>
        <taxon>Bacillales</taxon>
        <taxon>Paenibacillaceae</taxon>
        <taxon>Paenibacillus</taxon>
    </lineage>
</organism>
<dbReference type="CDD" id="cd06127">
    <property type="entry name" value="DEDDh"/>
    <property type="match status" value="1"/>
</dbReference>
<dbReference type="PANTHER" id="PTHR30231:SF41">
    <property type="entry name" value="DNA POLYMERASE III SUBUNIT EPSILON"/>
    <property type="match status" value="1"/>
</dbReference>
<dbReference type="InterPro" id="IPR013520">
    <property type="entry name" value="Ribonucl_H"/>
</dbReference>
<reference evidence="2 3" key="1">
    <citation type="submission" date="2015-08" db="EMBL/GenBank/DDBJ databases">
        <title>Draft genome sequence of cellulolytic and xylanolytic Paenibacillus sp. A59, isolated from a decaying forest soil from Patagonia, Argentina.</title>
        <authorList>
            <person name="Ghio S."/>
            <person name="Caceres A.M."/>
            <person name="Talia P."/>
            <person name="Grasso D."/>
            <person name="Campos E."/>
        </authorList>
    </citation>
    <scope>NUCLEOTIDE SEQUENCE [LARGE SCALE GENOMIC DNA]</scope>
    <source>
        <strain evidence="2 3">A59</strain>
    </source>
</reference>
<dbReference type="GO" id="GO:0045004">
    <property type="term" value="P:DNA replication proofreading"/>
    <property type="evidence" value="ECO:0007669"/>
    <property type="project" value="TreeGrafter"/>
</dbReference>
<name>A0A0M9BRI1_9BACL</name>
<evidence type="ECO:0000313" key="2">
    <source>
        <dbReference type="EMBL" id="KOY17329.1"/>
    </source>
</evidence>
<keyword evidence="3" id="KW-1185">Reference proteome</keyword>
<dbReference type="RefSeq" id="WP_053779913.1">
    <property type="nucleotide sequence ID" value="NZ_LITU01000040.1"/>
</dbReference>
<dbReference type="SUPFAM" id="SSF53098">
    <property type="entry name" value="Ribonuclease H-like"/>
    <property type="match status" value="1"/>
</dbReference>
<evidence type="ECO:0000313" key="3">
    <source>
        <dbReference type="Proteomes" id="UP000037688"/>
    </source>
</evidence>
<dbReference type="Pfam" id="PF00929">
    <property type="entry name" value="RNase_T"/>
    <property type="match status" value="1"/>
</dbReference>
<dbReference type="Proteomes" id="UP000037688">
    <property type="component" value="Unassembled WGS sequence"/>
</dbReference>
<dbReference type="Gene3D" id="3.30.420.10">
    <property type="entry name" value="Ribonuclease H-like superfamily/Ribonuclease H"/>
    <property type="match status" value="1"/>
</dbReference>
<dbReference type="GO" id="GO:0005829">
    <property type="term" value="C:cytosol"/>
    <property type="evidence" value="ECO:0007669"/>
    <property type="project" value="TreeGrafter"/>
</dbReference>
<sequence length="221" mass="25143">MKITFMSDTYTVEELKVPHLHDRTYCIFDLEGTGINPTAESETQFGAMYYKKGESLDSSFSSLVHASKPIPEAVAKLTGISNEDMIQAPSFAEAYHTFLEFIGDKVLVTQAGYEYDLPILKRHCDMYGLSMLTNPVLDTKAMFTYIHPKISDVISTDFLIHYYDLDPEGIHRHNALADCSVIARIFEHVLNEYQELALDYFTADAEHAMKRFVIPEMYLTA</sequence>
<dbReference type="GO" id="GO:0008408">
    <property type="term" value="F:3'-5' exonuclease activity"/>
    <property type="evidence" value="ECO:0007669"/>
    <property type="project" value="TreeGrafter"/>
</dbReference>
<feature type="non-terminal residue" evidence="2">
    <location>
        <position position="221"/>
    </location>
</feature>
<dbReference type="PANTHER" id="PTHR30231">
    <property type="entry name" value="DNA POLYMERASE III SUBUNIT EPSILON"/>
    <property type="match status" value="1"/>
</dbReference>
<dbReference type="AlphaFoldDB" id="A0A0M9BRI1"/>